<protein>
    <submittedName>
        <fullName evidence="2">Uncharacterized protein</fullName>
    </submittedName>
</protein>
<proteinExistence type="predicted"/>
<dbReference type="EMBL" id="ML120891">
    <property type="protein sequence ID" value="RPA88506.1"/>
    <property type="molecule type" value="Genomic_DNA"/>
</dbReference>
<name>A0A3N4IRS0_9PEZI</name>
<sequence>MAFRVVDILDLQQQKGEVLGLIVTHVWENYVVPEKLWEYYEGGESRFKDNVAYAEFIVPTLESAKIHPPTPSLSVRQLEKSVAEASPAPSSNDGLPPHEPLVPAMAEPPRQSTFSEDICRSGASFPSRSVTGGLPSPSPCPVGSPPCGSLPPEQPVDSPIITTSPPFSPDPEVDQFPSLAHSRAQSSPQSQWLPGLGHTLPPTSRPFQRVAPMAKSKLVSCDETGPVTAPGRSGMSCGGPAGFVATTPASQRLLLRPLPSAAPTAIARLPSVPTSHDPLSADPSGLSGLSTGFLLHPPAPTLTQPTAGSAGLRPNTPALNTQLQPAPSKRRHIGSTSSPS</sequence>
<gene>
    <name evidence="2" type="ORF">L873DRAFT_1849686</name>
</gene>
<feature type="compositionally biased region" description="Polar residues" evidence="1">
    <location>
        <begin position="183"/>
        <end position="192"/>
    </location>
</feature>
<reference evidence="2 3" key="1">
    <citation type="journal article" date="2018" name="Nat. Ecol. Evol.">
        <title>Pezizomycetes genomes reveal the molecular basis of ectomycorrhizal truffle lifestyle.</title>
        <authorList>
            <person name="Murat C."/>
            <person name="Payen T."/>
            <person name="Noel B."/>
            <person name="Kuo A."/>
            <person name="Morin E."/>
            <person name="Chen J."/>
            <person name="Kohler A."/>
            <person name="Krizsan K."/>
            <person name="Balestrini R."/>
            <person name="Da Silva C."/>
            <person name="Montanini B."/>
            <person name="Hainaut M."/>
            <person name="Levati E."/>
            <person name="Barry K.W."/>
            <person name="Belfiori B."/>
            <person name="Cichocki N."/>
            <person name="Clum A."/>
            <person name="Dockter R.B."/>
            <person name="Fauchery L."/>
            <person name="Guy J."/>
            <person name="Iotti M."/>
            <person name="Le Tacon F."/>
            <person name="Lindquist E.A."/>
            <person name="Lipzen A."/>
            <person name="Malagnac F."/>
            <person name="Mello A."/>
            <person name="Molinier V."/>
            <person name="Miyauchi S."/>
            <person name="Poulain J."/>
            <person name="Riccioni C."/>
            <person name="Rubini A."/>
            <person name="Sitrit Y."/>
            <person name="Splivallo R."/>
            <person name="Traeger S."/>
            <person name="Wang M."/>
            <person name="Zifcakova L."/>
            <person name="Wipf D."/>
            <person name="Zambonelli A."/>
            <person name="Paolocci F."/>
            <person name="Nowrousian M."/>
            <person name="Ottonello S."/>
            <person name="Baldrian P."/>
            <person name="Spatafora J.W."/>
            <person name="Henrissat B."/>
            <person name="Nagy L.G."/>
            <person name="Aury J.M."/>
            <person name="Wincker P."/>
            <person name="Grigoriev I.V."/>
            <person name="Bonfante P."/>
            <person name="Martin F.M."/>
        </authorList>
    </citation>
    <scope>NUCLEOTIDE SEQUENCE [LARGE SCALE GENOMIC DNA]</scope>
    <source>
        <strain evidence="2 3">120613-1</strain>
    </source>
</reference>
<keyword evidence="3" id="KW-1185">Reference proteome</keyword>
<feature type="region of interest" description="Disordered" evidence="1">
    <location>
        <begin position="270"/>
        <end position="340"/>
    </location>
</feature>
<feature type="compositionally biased region" description="Low complexity" evidence="1">
    <location>
        <begin position="155"/>
        <end position="165"/>
    </location>
</feature>
<organism evidence="2 3">
    <name type="scientific">Choiromyces venosus 120613-1</name>
    <dbReference type="NCBI Taxonomy" id="1336337"/>
    <lineage>
        <taxon>Eukaryota</taxon>
        <taxon>Fungi</taxon>
        <taxon>Dikarya</taxon>
        <taxon>Ascomycota</taxon>
        <taxon>Pezizomycotina</taxon>
        <taxon>Pezizomycetes</taxon>
        <taxon>Pezizales</taxon>
        <taxon>Tuberaceae</taxon>
        <taxon>Choiromyces</taxon>
    </lineage>
</organism>
<feature type="region of interest" description="Disordered" evidence="1">
    <location>
        <begin position="76"/>
        <end position="207"/>
    </location>
</feature>
<dbReference type="AlphaFoldDB" id="A0A3N4IRS0"/>
<feature type="compositionally biased region" description="Pro residues" evidence="1">
    <location>
        <begin position="136"/>
        <end position="154"/>
    </location>
</feature>
<evidence type="ECO:0000256" key="1">
    <source>
        <dbReference type="SAM" id="MobiDB-lite"/>
    </source>
</evidence>
<evidence type="ECO:0000313" key="2">
    <source>
        <dbReference type="EMBL" id="RPA88506.1"/>
    </source>
</evidence>
<accession>A0A3N4IRS0</accession>
<feature type="compositionally biased region" description="Low complexity" evidence="1">
    <location>
        <begin position="284"/>
        <end position="295"/>
    </location>
</feature>
<dbReference type="Proteomes" id="UP000276215">
    <property type="component" value="Unassembled WGS sequence"/>
</dbReference>
<evidence type="ECO:0000313" key="3">
    <source>
        <dbReference type="Proteomes" id="UP000276215"/>
    </source>
</evidence>